<dbReference type="SUPFAM" id="SSF53756">
    <property type="entry name" value="UDP-Glycosyltransferase/glycogen phosphorylase"/>
    <property type="match status" value="1"/>
</dbReference>
<accession>A0A9D4UIC2</accession>
<evidence type="ECO:0000313" key="6">
    <source>
        <dbReference type="EMBL" id="KAI5068434.1"/>
    </source>
</evidence>
<keyword evidence="3" id="KW-0328">Glycosyltransferase</keyword>
<dbReference type="Gene3D" id="3.40.50.2000">
    <property type="entry name" value="Glycogen Phosphorylase B"/>
    <property type="match status" value="2"/>
</dbReference>
<dbReference type="Pfam" id="PF00201">
    <property type="entry name" value="UDPGT"/>
    <property type="match status" value="1"/>
</dbReference>
<dbReference type="GO" id="GO:0008194">
    <property type="term" value="F:UDP-glycosyltransferase activity"/>
    <property type="evidence" value="ECO:0007669"/>
    <property type="project" value="InterPro"/>
</dbReference>
<keyword evidence="2 3" id="KW-0808">Transferase</keyword>
<evidence type="ECO:0000256" key="1">
    <source>
        <dbReference type="ARBA" id="ARBA00009995"/>
    </source>
</evidence>
<evidence type="ECO:0000256" key="3">
    <source>
        <dbReference type="RuleBase" id="RU003718"/>
    </source>
</evidence>
<comment type="caution">
    <text evidence="6">The sequence shown here is derived from an EMBL/GenBank/DDBJ whole genome shotgun (WGS) entry which is preliminary data.</text>
</comment>
<protein>
    <recommendedName>
        <fullName evidence="4">Glycosyltransferase</fullName>
        <ecNumber evidence="4">2.4.1.-</ecNumber>
    </recommendedName>
</protein>
<evidence type="ECO:0000313" key="7">
    <source>
        <dbReference type="Proteomes" id="UP000886520"/>
    </source>
</evidence>
<comment type="similarity">
    <text evidence="1 3">Belongs to the UDP-glycosyltransferase family.</text>
</comment>
<dbReference type="Proteomes" id="UP000886520">
    <property type="component" value="Chromosome 16"/>
</dbReference>
<dbReference type="InterPro" id="IPR058980">
    <property type="entry name" value="Glyco_transf_N"/>
</dbReference>
<dbReference type="EC" id="2.4.1.-" evidence="4"/>
<organism evidence="6 7">
    <name type="scientific">Adiantum capillus-veneris</name>
    <name type="common">Maidenhair fern</name>
    <dbReference type="NCBI Taxonomy" id="13818"/>
    <lineage>
        <taxon>Eukaryota</taxon>
        <taxon>Viridiplantae</taxon>
        <taxon>Streptophyta</taxon>
        <taxon>Embryophyta</taxon>
        <taxon>Tracheophyta</taxon>
        <taxon>Polypodiopsida</taxon>
        <taxon>Polypodiidae</taxon>
        <taxon>Polypodiales</taxon>
        <taxon>Pteridineae</taxon>
        <taxon>Pteridaceae</taxon>
        <taxon>Vittarioideae</taxon>
        <taxon>Adiantum</taxon>
    </lineage>
</organism>
<gene>
    <name evidence="6" type="ORF">GOP47_0016779</name>
</gene>
<reference evidence="6" key="1">
    <citation type="submission" date="2021-01" db="EMBL/GenBank/DDBJ databases">
        <title>Adiantum capillus-veneris genome.</title>
        <authorList>
            <person name="Fang Y."/>
            <person name="Liao Q."/>
        </authorList>
    </citation>
    <scope>NUCLEOTIDE SEQUENCE</scope>
    <source>
        <strain evidence="6">H3</strain>
        <tissue evidence="6">Leaf</tissue>
    </source>
</reference>
<evidence type="ECO:0000256" key="2">
    <source>
        <dbReference type="ARBA" id="ARBA00022679"/>
    </source>
</evidence>
<evidence type="ECO:0000259" key="5">
    <source>
        <dbReference type="Pfam" id="PF26168"/>
    </source>
</evidence>
<proteinExistence type="inferred from homology"/>
<dbReference type="Pfam" id="PF26168">
    <property type="entry name" value="Glyco_transf_N"/>
    <property type="match status" value="1"/>
</dbReference>
<dbReference type="OrthoDB" id="5835829at2759"/>
<dbReference type="InterPro" id="IPR002213">
    <property type="entry name" value="UDP_glucos_trans"/>
</dbReference>
<dbReference type="FunFam" id="3.40.50.2000:FF:000060">
    <property type="entry name" value="Glycosyltransferase"/>
    <property type="match status" value="1"/>
</dbReference>
<dbReference type="AlphaFoldDB" id="A0A9D4UIC2"/>
<dbReference type="PROSITE" id="PS00375">
    <property type="entry name" value="UDPGT"/>
    <property type="match status" value="1"/>
</dbReference>
<evidence type="ECO:0000256" key="4">
    <source>
        <dbReference type="RuleBase" id="RU362057"/>
    </source>
</evidence>
<dbReference type="CDD" id="cd03784">
    <property type="entry name" value="GT1_Gtf-like"/>
    <property type="match status" value="1"/>
</dbReference>
<feature type="domain" description="Glycosyltransferase N-terminal" evidence="5">
    <location>
        <begin position="12"/>
        <end position="43"/>
    </location>
</feature>
<dbReference type="PANTHER" id="PTHR11926:SF774">
    <property type="entry name" value="UDP-GLYCOSYLTRANSFERASE 85A1-RELATED"/>
    <property type="match status" value="1"/>
</dbReference>
<sequence>MSHGGGCKAHAVVMPWPGQGHINPLLHLAKRLASQGFSITFVNLQYTHSRIMGSIHRQQEQETGHGNAGLLPYAKLDIKFVCIPDGIPADTPTSDVPELCRGILRSRSAFEQLLHELHPPPTCIISDTFVLHSQDAANKFGIPRVSFWTQSVATYAVYQAVARGFITLPSGSEDQLISDIGGVPPLRKKDLPGFIQCNDPSDFMFKDCVAPLERAQEAMCVLFNTFNEMEGEAVEVLRQHEPGCRFYTIGPVLPEEYFFGMKPSRNSLNMAPGFWAEDYDCLQWLDKQEAGSVLYVSFGSITELSEGEVKELALGLEASCVLVLWVLRPGTGDRSGHSALPPGFKERTAGHMMIIEWAPQLHVLAHPAVGAFFTHAGWNSVLEGVVQGKPLLGYPYFDDQMLNCRCIEEQWGNGLALKKHGEELLTHSVVESKVRAVMTDAKIRQNALQLSEDARRAVQSSDPGSSAANFKSFIQALTKAQDVVLFEA</sequence>
<keyword evidence="7" id="KW-1185">Reference proteome</keyword>
<dbReference type="InterPro" id="IPR035595">
    <property type="entry name" value="UDP_glycos_trans_CS"/>
</dbReference>
<dbReference type="EMBL" id="JABFUD020000016">
    <property type="protein sequence ID" value="KAI5068434.1"/>
    <property type="molecule type" value="Genomic_DNA"/>
</dbReference>
<name>A0A9D4UIC2_ADICA</name>
<dbReference type="PANTHER" id="PTHR11926">
    <property type="entry name" value="GLUCOSYL/GLUCURONOSYL TRANSFERASES"/>
    <property type="match status" value="1"/>
</dbReference>